<dbReference type="RefSeq" id="WP_143446603.1">
    <property type="nucleotide sequence ID" value="NZ_FWXV01000004.1"/>
</dbReference>
<dbReference type="Gene3D" id="3.30.1310.10">
    <property type="entry name" value="Nucleoid-associated protein YbaB-like domain"/>
    <property type="match status" value="1"/>
</dbReference>
<sequence>MPGADWERQVESTAAAYRQMSERVEQILATETSLDGSVQVTVSAAGVLTDLRLPDRGLADQIMACIRKAQARIPDLMRTAMLETVGPQDPNTHLVLASARERFPVTESPPNHADKVVVGDEDDWDERPVLEDIGGPS</sequence>
<dbReference type="InterPro" id="IPR036894">
    <property type="entry name" value="YbaB-like_sf"/>
</dbReference>
<evidence type="ECO:0000313" key="3">
    <source>
        <dbReference type="Proteomes" id="UP000192674"/>
    </source>
</evidence>
<dbReference type="GO" id="GO:0003677">
    <property type="term" value="F:DNA binding"/>
    <property type="evidence" value="ECO:0007669"/>
    <property type="project" value="UniProtKB-KW"/>
</dbReference>
<dbReference type="Pfam" id="PF02575">
    <property type="entry name" value="YbaB_DNA_bd"/>
    <property type="match status" value="1"/>
</dbReference>
<evidence type="ECO:0000313" key="2">
    <source>
        <dbReference type="EMBL" id="SMD16530.1"/>
    </source>
</evidence>
<keyword evidence="3" id="KW-1185">Reference proteome</keyword>
<reference evidence="2 3" key="1">
    <citation type="submission" date="2017-04" db="EMBL/GenBank/DDBJ databases">
        <authorList>
            <person name="Afonso C.L."/>
            <person name="Miller P.J."/>
            <person name="Scott M.A."/>
            <person name="Spackman E."/>
            <person name="Goraichik I."/>
            <person name="Dimitrov K.M."/>
            <person name="Suarez D.L."/>
            <person name="Swayne D.E."/>
        </authorList>
    </citation>
    <scope>NUCLEOTIDE SEQUENCE [LARGE SCALE GENOMIC DNA]</scope>
    <source>
        <strain evidence="2 3">DSM 43828</strain>
    </source>
</reference>
<dbReference type="EMBL" id="FWXV01000004">
    <property type="protein sequence ID" value="SMD16530.1"/>
    <property type="molecule type" value="Genomic_DNA"/>
</dbReference>
<gene>
    <name evidence="2" type="ORF">SAMN05661093_05534</name>
</gene>
<dbReference type="SUPFAM" id="SSF82607">
    <property type="entry name" value="YbaB-like"/>
    <property type="match status" value="1"/>
</dbReference>
<keyword evidence="2" id="KW-0238">DNA-binding</keyword>
<protein>
    <submittedName>
        <fullName evidence="2">YbaB/EbfC DNA-binding family protein</fullName>
    </submittedName>
</protein>
<organism evidence="2 3">
    <name type="scientific">Kibdelosporangium aridum</name>
    <dbReference type="NCBI Taxonomy" id="2030"/>
    <lineage>
        <taxon>Bacteria</taxon>
        <taxon>Bacillati</taxon>
        <taxon>Actinomycetota</taxon>
        <taxon>Actinomycetes</taxon>
        <taxon>Pseudonocardiales</taxon>
        <taxon>Pseudonocardiaceae</taxon>
        <taxon>Kibdelosporangium</taxon>
    </lineage>
</organism>
<dbReference type="AlphaFoldDB" id="A0A1W2F3M0"/>
<proteinExistence type="predicted"/>
<dbReference type="OrthoDB" id="3685284at2"/>
<dbReference type="InterPro" id="IPR004401">
    <property type="entry name" value="YbaB/EbfC"/>
</dbReference>
<accession>A0A1W2F3M0</accession>
<name>A0A1W2F3M0_KIBAR</name>
<evidence type="ECO:0000256" key="1">
    <source>
        <dbReference type="SAM" id="MobiDB-lite"/>
    </source>
</evidence>
<feature type="region of interest" description="Disordered" evidence="1">
    <location>
        <begin position="102"/>
        <end position="137"/>
    </location>
</feature>
<dbReference type="Proteomes" id="UP000192674">
    <property type="component" value="Unassembled WGS sequence"/>
</dbReference>